<dbReference type="SMART" id="SM00498">
    <property type="entry name" value="FH2"/>
    <property type="match status" value="1"/>
</dbReference>
<feature type="domain" description="FH2" evidence="5">
    <location>
        <begin position="533"/>
        <end position="954"/>
    </location>
</feature>
<evidence type="ECO:0000256" key="1">
    <source>
        <dbReference type="ARBA" id="ARBA00025793"/>
    </source>
</evidence>
<dbReference type="PROSITE" id="PS51444">
    <property type="entry name" value="FH2"/>
    <property type="match status" value="1"/>
</dbReference>
<name>A0A5E4E9Y5_PRUDU</name>
<evidence type="ECO:0000313" key="6">
    <source>
        <dbReference type="EMBL" id="VVA12647.1"/>
    </source>
</evidence>
<dbReference type="GO" id="GO:0045010">
    <property type="term" value="P:actin nucleation"/>
    <property type="evidence" value="ECO:0007669"/>
    <property type="project" value="InterPro"/>
</dbReference>
<dbReference type="Gene3D" id="1.20.58.2220">
    <property type="entry name" value="Formin, FH2 domain"/>
    <property type="match status" value="1"/>
</dbReference>
<evidence type="ECO:0000256" key="4">
    <source>
        <dbReference type="SAM" id="Phobius"/>
    </source>
</evidence>
<dbReference type="SUPFAM" id="SSF101447">
    <property type="entry name" value="Formin homology 2 domain (FH2 domain)"/>
    <property type="match status" value="1"/>
</dbReference>
<sequence>MGYSFQILHMIFIVSFFFSLPNAHIITADALPDAAKDFSVHGLQQMSFMEDNIDGIQSLHIGKVSGEDENKENAISVVEKFRALLGLKSFQKKMPSVGDTENVSPSPSSSPFSEAEAPSPAPAPAPVLHIHPHSHPPHRLHSIPKPHTIPREDKGRITRILVAVLVSAGAATVICVLSLIWACRKYKKAKKKPTRAISVYSKKGGARGGSKYGSSQKSASKVSLNPGTTDLMYIESLSMDLEQQQLSCPKETCETVNTSPNLSTARCTLLEREESNQELVKSEFDDNASSSSSTMEIMSVHEDIAEPTKYESNCANSPTREKVIPIDSYSSDDESFHSFGDSNSSNIRLSNASAGTLGDASDILSTNVSNREPGLAPSFMNLPDQPATPNQNPTPVLDLLSPRNAEHKRPTAPCSSNCEKNFTAPPAPPPPPPPPIIHFPPFHLSSSSARIASKASCSSSTLPNLSSPRQSDSSSGSNQTPEGGFSVSPQNPSGPSETPPPIPPPPCPPPFSKVNNSLSRGPPPPPLPQSTPLGKDGTPLPKLKPLHWDKVRAAPDHSMVWDKLRSSSFELDEEMIESLFGYNLQGTMKNDEAKSKSPSPSKHVLEPKRLQNITILSKALNSTAEQVCEALLQGNGLGLQQLEALVRMEPTKEEEAKLSGYKGDINELGSAEKFVKAVLKVPFAFLRVEAMLYRETFEDEVVHLRNSFSVLEEACKELRSSRLFLKLLEAVLKTGNRMNVGTIRGGAKAFKLDTLLKLSDVKGTDGKTTLLHFVVQEIIRAEGIRVSDSIMGRISQKNKIITLEEKEEDYRRMGLDLVSGLSTELYNVKKTATLDLDVLASSVSNLSDGMAKIKHLIHKELCMDEKSGNLISSMKSFINYAEKSMKELQGDENRVLSHVKQITEYFHGNVSKEEANPLRIFVIVRDFLGMLDHVCKELRSSKAARTPNPLAPFR</sequence>
<dbReference type="PANTHER" id="PTHR23213:SF177">
    <property type="entry name" value="FORMIN-LIKE PROTEIN 11"/>
    <property type="match status" value="1"/>
</dbReference>
<dbReference type="InterPro" id="IPR015425">
    <property type="entry name" value="FH2_Formin"/>
</dbReference>
<dbReference type="PANTHER" id="PTHR23213">
    <property type="entry name" value="FORMIN-RELATED"/>
    <property type="match status" value="1"/>
</dbReference>
<proteinExistence type="inferred from homology"/>
<dbReference type="InParanoid" id="A0A5E4E9Y5"/>
<evidence type="ECO:0000256" key="3">
    <source>
        <dbReference type="SAM" id="MobiDB-lite"/>
    </source>
</evidence>
<dbReference type="AlphaFoldDB" id="A0A5E4E9Y5"/>
<feature type="compositionally biased region" description="Basic residues" evidence="3">
    <location>
        <begin position="130"/>
        <end position="144"/>
    </location>
</feature>
<accession>A0A5E4E9Y5</accession>
<comment type="similarity">
    <text evidence="1">Belongs to the formin-like family. Class-I subfamily.</text>
</comment>
<evidence type="ECO:0000313" key="7">
    <source>
        <dbReference type="Proteomes" id="UP000327085"/>
    </source>
</evidence>
<keyword evidence="4" id="KW-0812">Transmembrane</keyword>
<dbReference type="OMA" id="PEDCHSS"/>
<feature type="compositionally biased region" description="Pro residues" evidence="3">
    <location>
        <begin position="497"/>
        <end position="511"/>
    </location>
</feature>
<gene>
    <name evidence="6" type="ORF">ALMOND_2B014725</name>
</gene>
<feature type="compositionally biased region" description="Low complexity" evidence="3">
    <location>
        <begin position="104"/>
        <end position="118"/>
    </location>
</feature>
<dbReference type="InterPro" id="IPR042201">
    <property type="entry name" value="FH2_Formin_sf"/>
</dbReference>
<dbReference type="GO" id="GO:0051015">
    <property type="term" value="F:actin filament binding"/>
    <property type="evidence" value="ECO:0007669"/>
    <property type="project" value="InterPro"/>
</dbReference>
<organism evidence="6 7">
    <name type="scientific">Prunus dulcis</name>
    <name type="common">Almond</name>
    <name type="synonym">Amygdalus dulcis</name>
    <dbReference type="NCBI Taxonomy" id="3755"/>
    <lineage>
        <taxon>Eukaryota</taxon>
        <taxon>Viridiplantae</taxon>
        <taxon>Streptophyta</taxon>
        <taxon>Embryophyta</taxon>
        <taxon>Tracheophyta</taxon>
        <taxon>Spermatophyta</taxon>
        <taxon>Magnoliopsida</taxon>
        <taxon>eudicotyledons</taxon>
        <taxon>Gunneridae</taxon>
        <taxon>Pentapetalae</taxon>
        <taxon>rosids</taxon>
        <taxon>fabids</taxon>
        <taxon>Rosales</taxon>
        <taxon>Rosaceae</taxon>
        <taxon>Amygdaloideae</taxon>
        <taxon>Amygdaleae</taxon>
        <taxon>Prunus</taxon>
    </lineage>
</organism>
<feature type="transmembrane region" description="Helical" evidence="4">
    <location>
        <begin position="160"/>
        <end position="182"/>
    </location>
</feature>
<feature type="region of interest" description="Disordered" evidence="3">
    <location>
        <begin position="364"/>
        <end position="544"/>
    </location>
</feature>
<dbReference type="InterPro" id="IPR027643">
    <property type="entry name" value="Formin-like_plant"/>
</dbReference>
<protein>
    <recommendedName>
        <fullName evidence="2">Formin-like protein</fullName>
    </recommendedName>
</protein>
<dbReference type="Gramene" id="VVA12647">
    <property type="protein sequence ID" value="VVA12647"/>
    <property type="gene ID" value="Prudul26B014725"/>
</dbReference>
<feature type="compositionally biased region" description="Low complexity" evidence="3">
    <location>
        <begin position="439"/>
        <end position="477"/>
    </location>
</feature>
<dbReference type="EMBL" id="CABIKO010000006">
    <property type="protein sequence ID" value="VVA12647.1"/>
    <property type="molecule type" value="Genomic_DNA"/>
</dbReference>
<evidence type="ECO:0000259" key="5">
    <source>
        <dbReference type="PROSITE" id="PS51444"/>
    </source>
</evidence>
<feature type="transmembrane region" description="Helical" evidence="4">
    <location>
        <begin position="6"/>
        <end position="26"/>
    </location>
</feature>
<reference evidence="7" key="1">
    <citation type="journal article" date="2020" name="Plant J.">
        <title>Transposons played a major role in the diversification between the closely related almond and peach genomes: results from the almond genome sequence.</title>
        <authorList>
            <person name="Alioto T."/>
            <person name="Alexiou K.G."/>
            <person name="Bardil A."/>
            <person name="Barteri F."/>
            <person name="Castanera R."/>
            <person name="Cruz F."/>
            <person name="Dhingra A."/>
            <person name="Duval H."/>
            <person name="Fernandez I Marti A."/>
            <person name="Frias L."/>
            <person name="Galan B."/>
            <person name="Garcia J.L."/>
            <person name="Howad W."/>
            <person name="Gomez-Garrido J."/>
            <person name="Gut M."/>
            <person name="Julca I."/>
            <person name="Morata J."/>
            <person name="Puigdomenech P."/>
            <person name="Ribeca P."/>
            <person name="Rubio Cabetas M.J."/>
            <person name="Vlasova A."/>
            <person name="Wirthensohn M."/>
            <person name="Garcia-Mas J."/>
            <person name="Gabaldon T."/>
            <person name="Casacuberta J.M."/>
            <person name="Arus P."/>
        </authorList>
    </citation>
    <scope>NUCLEOTIDE SEQUENCE [LARGE SCALE GENOMIC DNA]</scope>
    <source>
        <strain evidence="7">cv. Texas</strain>
    </source>
</reference>
<feature type="compositionally biased region" description="Pro residues" evidence="3">
    <location>
        <begin position="425"/>
        <end position="438"/>
    </location>
</feature>
<dbReference type="Pfam" id="PF02181">
    <property type="entry name" value="FH2"/>
    <property type="match status" value="1"/>
</dbReference>
<evidence type="ECO:0000256" key="2">
    <source>
        <dbReference type="RuleBase" id="RU361260"/>
    </source>
</evidence>
<keyword evidence="4" id="KW-1133">Transmembrane helix</keyword>
<feature type="region of interest" description="Disordered" evidence="3">
    <location>
        <begin position="95"/>
        <end position="151"/>
    </location>
</feature>
<keyword evidence="4" id="KW-0472">Membrane</keyword>
<dbReference type="Proteomes" id="UP000327085">
    <property type="component" value="Chromosome 6"/>
</dbReference>
<dbReference type="FunCoup" id="A0A5E4E9Y5">
    <property type="interactions" value="134"/>
</dbReference>